<organism evidence="1">
    <name type="scientific">Siphoviridae sp. ctr8v12</name>
    <dbReference type="NCBI Taxonomy" id="2825685"/>
    <lineage>
        <taxon>Viruses</taxon>
        <taxon>Duplodnaviria</taxon>
        <taxon>Heunggongvirae</taxon>
        <taxon>Uroviricota</taxon>
        <taxon>Caudoviricetes</taxon>
    </lineage>
</organism>
<protein>
    <recommendedName>
        <fullName evidence="2">DUF4325 domain-containing protein</fullName>
    </recommendedName>
</protein>
<dbReference type="EMBL" id="BK015649">
    <property type="protein sequence ID" value="DAE18005.1"/>
    <property type="molecule type" value="Genomic_DNA"/>
</dbReference>
<evidence type="ECO:0000313" key="1">
    <source>
        <dbReference type="EMBL" id="DAE18005.1"/>
    </source>
</evidence>
<evidence type="ECO:0008006" key="2">
    <source>
        <dbReference type="Google" id="ProtNLM"/>
    </source>
</evidence>
<sequence length="111" mass="12782">MENVINVFDILGTEVRSRSNAERIRDKMLLGSVNIINLRGIEFLSRSFADELYNIINEYSGTKISNAIGAVNNMLEIVKSSRQQKRVRRNENSDIKEFDDVDSFLTYVDTF</sequence>
<accession>A0A8S5QGW9</accession>
<proteinExistence type="predicted"/>
<reference evidence="1" key="1">
    <citation type="journal article" date="2021" name="Proc. Natl. Acad. Sci. U.S.A.">
        <title>A Catalog of Tens of Thousands of Viruses from Human Metagenomes Reveals Hidden Associations with Chronic Diseases.</title>
        <authorList>
            <person name="Tisza M.J."/>
            <person name="Buck C.B."/>
        </authorList>
    </citation>
    <scope>NUCLEOTIDE SEQUENCE</scope>
    <source>
        <strain evidence="1">Ctr8v12</strain>
    </source>
</reference>
<name>A0A8S5QGW9_9CAUD</name>